<dbReference type="Gene3D" id="3.10.280.10">
    <property type="entry name" value="Mitochondrial glycoprotein"/>
    <property type="match status" value="1"/>
</dbReference>
<evidence type="ECO:0000256" key="1">
    <source>
        <dbReference type="ARBA" id="ARBA00005457"/>
    </source>
</evidence>
<dbReference type="EMBL" id="LJIG01022490">
    <property type="protein sequence ID" value="KRT80300.1"/>
    <property type="molecule type" value="Genomic_DNA"/>
</dbReference>
<evidence type="ECO:0008006" key="4">
    <source>
        <dbReference type="Google" id="ProtNLM"/>
    </source>
</evidence>
<dbReference type="Pfam" id="PF02330">
    <property type="entry name" value="MAM33"/>
    <property type="match status" value="1"/>
</dbReference>
<sequence length="272" mass="30771">MNNIIKYMLRANVYKPLLSTVKSSANLKNGIYLHKQLTRNLWYMCNFHNNDKFNSTLISSKHSNLCNCGCGKHNLHSKAEQQLVEFLTEEILAERKAQKVKTIPTEIDGFKAQLNGSEVTLTKKADKEIIRITFNVNHTVDTDSEPGLNPNMDKAEIGELKSKPAFKVELINGDTTVNLLCSFVNPNEQEEGYNDVFGIDEVSIYNGEWNENVYAVSGEVIDSYLYDLLLNYLEEKGVSNEFVEKLSEYSTAYEHSAYISLLEGLSKFVSGK</sequence>
<dbReference type="InterPro" id="IPR003428">
    <property type="entry name" value="MAM33"/>
</dbReference>
<proteinExistence type="inferred from homology"/>
<organism evidence="2 3">
    <name type="scientific">Oryctes borbonicus</name>
    <dbReference type="NCBI Taxonomy" id="1629725"/>
    <lineage>
        <taxon>Eukaryota</taxon>
        <taxon>Metazoa</taxon>
        <taxon>Ecdysozoa</taxon>
        <taxon>Arthropoda</taxon>
        <taxon>Hexapoda</taxon>
        <taxon>Insecta</taxon>
        <taxon>Pterygota</taxon>
        <taxon>Neoptera</taxon>
        <taxon>Endopterygota</taxon>
        <taxon>Coleoptera</taxon>
        <taxon>Polyphaga</taxon>
        <taxon>Scarabaeiformia</taxon>
        <taxon>Scarabaeidae</taxon>
        <taxon>Dynastinae</taxon>
        <taxon>Oryctes</taxon>
    </lineage>
</organism>
<dbReference type="FunFam" id="3.10.280.10:FF:000005">
    <property type="entry name" value="Glycoprotein gC1qBP, putative"/>
    <property type="match status" value="1"/>
</dbReference>
<dbReference type="SUPFAM" id="SSF54529">
    <property type="entry name" value="Mitochondrial glycoprotein MAM33-like"/>
    <property type="match status" value="1"/>
</dbReference>
<dbReference type="OrthoDB" id="278212at2759"/>
<evidence type="ECO:0000313" key="3">
    <source>
        <dbReference type="Proteomes" id="UP000051574"/>
    </source>
</evidence>
<dbReference type="PANTHER" id="PTHR10826">
    <property type="entry name" value="COMPLEMENT COMPONENT 1"/>
    <property type="match status" value="1"/>
</dbReference>
<comment type="caution">
    <text evidence="2">The sequence shown here is derived from an EMBL/GenBank/DDBJ whole genome shotgun (WGS) entry which is preliminary data.</text>
</comment>
<reference evidence="2 3" key="1">
    <citation type="submission" date="2015-09" db="EMBL/GenBank/DDBJ databases">
        <title>Draft genome of the scarab beetle Oryctes borbonicus.</title>
        <authorList>
            <person name="Meyer J.M."/>
            <person name="Markov G.V."/>
            <person name="Baskaran P."/>
            <person name="Herrmann M."/>
            <person name="Sommer R.J."/>
            <person name="Roedelsperger C."/>
        </authorList>
    </citation>
    <scope>NUCLEOTIDE SEQUENCE [LARGE SCALE GENOMIC DNA]</scope>
    <source>
        <strain evidence="2">OB123</strain>
        <tissue evidence="2">Whole animal</tissue>
    </source>
</reference>
<dbReference type="Proteomes" id="UP000051574">
    <property type="component" value="Unassembled WGS sequence"/>
</dbReference>
<name>A0A0T6AYW1_9SCAR</name>
<dbReference type="AlphaFoldDB" id="A0A0T6AYW1"/>
<keyword evidence="3" id="KW-1185">Reference proteome</keyword>
<comment type="similarity">
    <text evidence="1">Belongs to the MAM33 family.</text>
</comment>
<accession>A0A0T6AYW1</accession>
<gene>
    <name evidence="2" type="ORF">AMK59_6612</name>
</gene>
<dbReference type="InterPro" id="IPR036561">
    <property type="entry name" value="MAM33_sf"/>
</dbReference>
<dbReference type="PANTHER" id="PTHR10826:SF1">
    <property type="entry name" value="COMPLEMENT COMPONENT 1 Q SUBCOMPONENT-BINDING PROTEIN, MITOCHONDRIAL"/>
    <property type="match status" value="1"/>
</dbReference>
<evidence type="ECO:0000313" key="2">
    <source>
        <dbReference type="EMBL" id="KRT80300.1"/>
    </source>
</evidence>
<protein>
    <recommendedName>
        <fullName evidence="4">Complement component 1 Q subcomponent-binding protein, mitochondrial</fullName>
    </recommendedName>
</protein>
<dbReference type="GO" id="GO:0042256">
    <property type="term" value="P:cytosolic ribosome assembly"/>
    <property type="evidence" value="ECO:0007669"/>
    <property type="project" value="TreeGrafter"/>
</dbReference>
<dbReference type="GO" id="GO:0005759">
    <property type="term" value="C:mitochondrial matrix"/>
    <property type="evidence" value="ECO:0007669"/>
    <property type="project" value="InterPro"/>
</dbReference>